<evidence type="ECO:0000313" key="3">
    <source>
        <dbReference type="EMBL" id="QKJ19083.1"/>
    </source>
</evidence>
<accession>A0A7D4UB29</accession>
<feature type="domain" description="Rhodanese" evidence="2">
    <location>
        <begin position="33"/>
        <end position="122"/>
    </location>
</feature>
<evidence type="ECO:0000256" key="1">
    <source>
        <dbReference type="SAM" id="SignalP"/>
    </source>
</evidence>
<organism evidence="3 4">
    <name type="scientific">Microbacterium hominis</name>
    <dbReference type="NCBI Taxonomy" id="162426"/>
    <lineage>
        <taxon>Bacteria</taxon>
        <taxon>Bacillati</taxon>
        <taxon>Actinomycetota</taxon>
        <taxon>Actinomycetes</taxon>
        <taxon>Micrococcales</taxon>
        <taxon>Microbacteriaceae</taxon>
        <taxon>Microbacterium</taxon>
    </lineage>
</organism>
<dbReference type="InterPro" id="IPR001763">
    <property type="entry name" value="Rhodanese-like_dom"/>
</dbReference>
<dbReference type="AlphaFoldDB" id="A0A7D4UB29"/>
<dbReference type="SMART" id="SM00450">
    <property type="entry name" value="RHOD"/>
    <property type="match status" value="1"/>
</dbReference>
<dbReference type="Gene3D" id="3.40.250.10">
    <property type="entry name" value="Rhodanese-like domain"/>
    <property type="match status" value="1"/>
</dbReference>
<protein>
    <submittedName>
        <fullName evidence="3">Rhodanese-like domain-containing protein</fullName>
    </submittedName>
</protein>
<dbReference type="InterPro" id="IPR052367">
    <property type="entry name" value="Thiosulfate_ST/Rhodanese-like"/>
</dbReference>
<dbReference type="Proteomes" id="UP000502498">
    <property type="component" value="Chromosome"/>
</dbReference>
<dbReference type="PANTHER" id="PTHR45431">
    <property type="entry name" value="RHODANESE-LIKE DOMAIN-CONTAINING PROTEIN 15, CHLOROPLASTIC"/>
    <property type="match status" value="1"/>
</dbReference>
<evidence type="ECO:0000313" key="4">
    <source>
        <dbReference type="Proteomes" id="UP000502498"/>
    </source>
</evidence>
<keyword evidence="1" id="KW-0732">Signal</keyword>
<proteinExistence type="predicted"/>
<name>A0A7D4UB29_9MICO</name>
<gene>
    <name evidence="3" type="ORF">HQM25_06645</name>
</gene>
<dbReference type="RefSeq" id="WP_172989524.1">
    <property type="nucleotide sequence ID" value="NZ_CP054038.1"/>
</dbReference>
<reference evidence="3 4" key="1">
    <citation type="submission" date="2020-05" db="EMBL/GenBank/DDBJ databases">
        <title>Strain PA2F3 complete genome.</title>
        <authorList>
            <person name="Kim Y.-S."/>
            <person name="Kim S.-J."/>
            <person name="Jung H.-k."/>
            <person name="Kim S.-E."/>
            <person name="Kim K.-H."/>
        </authorList>
    </citation>
    <scope>NUCLEOTIDE SEQUENCE [LARGE SCALE GENOMIC DNA]</scope>
    <source>
        <strain evidence="3 4">PA2F3</strain>
    </source>
</reference>
<dbReference type="SUPFAM" id="SSF52821">
    <property type="entry name" value="Rhodanese/Cell cycle control phosphatase"/>
    <property type="match status" value="1"/>
</dbReference>
<feature type="signal peptide" evidence="1">
    <location>
        <begin position="1"/>
        <end position="26"/>
    </location>
</feature>
<sequence length="124" mass="12834">MRTRLRHALAAVPLALAVLISVSACAPTQEILVTPDTTIVDVRTPAEYAEGHLEGAVNIDVTASDFDARLSELDPEADYVVYCRSGNRSAQAVSRMTGAGFASVTDAGALSAASTSTGLPIVTD</sequence>
<dbReference type="PANTHER" id="PTHR45431:SF3">
    <property type="entry name" value="RHODANESE-LIKE DOMAIN-CONTAINING PROTEIN 15, CHLOROPLASTIC"/>
    <property type="match status" value="1"/>
</dbReference>
<feature type="chain" id="PRO_5028924381" evidence="1">
    <location>
        <begin position="27"/>
        <end position="124"/>
    </location>
</feature>
<dbReference type="Pfam" id="PF00581">
    <property type="entry name" value="Rhodanese"/>
    <property type="match status" value="1"/>
</dbReference>
<evidence type="ECO:0000259" key="2">
    <source>
        <dbReference type="PROSITE" id="PS50206"/>
    </source>
</evidence>
<dbReference type="CDD" id="cd00158">
    <property type="entry name" value="RHOD"/>
    <property type="match status" value="1"/>
</dbReference>
<dbReference type="InterPro" id="IPR036873">
    <property type="entry name" value="Rhodanese-like_dom_sf"/>
</dbReference>
<dbReference type="PROSITE" id="PS50206">
    <property type="entry name" value="RHODANESE_3"/>
    <property type="match status" value="1"/>
</dbReference>
<dbReference type="EMBL" id="CP054038">
    <property type="protein sequence ID" value="QKJ19083.1"/>
    <property type="molecule type" value="Genomic_DNA"/>
</dbReference>
<dbReference type="PROSITE" id="PS51257">
    <property type="entry name" value="PROKAR_LIPOPROTEIN"/>
    <property type="match status" value="1"/>
</dbReference>